<dbReference type="InterPro" id="IPR002575">
    <property type="entry name" value="Aminoglycoside_PTrfase"/>
</dbReference>
<dbReference type="Gene3D" id="3.90.1200.10">
    <property type="match status" value="1"/>
</dbReference>
<gene>
    <name evidence="2" type="ORF">QBC42DRAFT_337535</name>
</gene>
<reference evidence="2" key="1">
    <citation type="journal article" date="2023" name="Mol. Phylogenet. Evol.">
        <title>Genome-scale phylogeny and comparative genomics of the fungal order Sordariales.</title>
        <authorList>
            <person name="Hensen N."/>
            <person name="Bonometti L."/>
            <person name="Westerberg I."/>
            <person name="Brannstrom I.O."/>
            <person name="Guillou S."/>
            <person name="Cros-Aarteil S."/>
            <person name="Calhoun S."/>
            <person name="Haridas S."/>
            <person name="Kuo A."/>
            <person name="Mondo S."/>
            <person name="Pangilinan J."/>
            <person name="Riley R."/>
            <person name="LaButti K."/>
            <person name="Andreopoulos B."/>
            <person name="Lipzen A."/>
            <person name="Chen C."/>
            <person name="Yan M."/>
            <person name="Daum C."/>
            <person name="Ng V."/>
            <person name="Clum A."/>
            <person name="Steindorff A."/>
            <person name="Ohm R.A."/>
            <person name="Martin F."/>
            <person name="Silar P."/>
            <person name="Natvig D.O."/>
            <person name="Lalanne C."/>
            <person name="Gautier V."/>
            <person name="Ament-Velasquez S.L."/>
            <person name="Kruys A."/>
            <person name="Hutchinson M.I."/>
            <person name="Powell A.J."/>
            <person name="Barry K."/>
            <person name="Miller A.N."/>
            <person name="Grigoriev I.V."/>
            <person name="Debuchy R."/>
            <person name="Gladieux P."/>
            <person name="Hiltunen Thoren M."/>
            <person name="Johannesson H."/>
        </authorList>
    </citation>
    <scope>NUCLEOTIDE SEQUENCE</scope>
    <source>
        <strain evidence="2">PSN324</strain>
    </source>
</reference>
<proteinExistence type="predicted"/>
<dbReference type="InterPro" id="IPR051678">
    <property type="entry name" value="AGP_Transferase"/>
</dbReference>
<dbReference type="PANTHER" id="PTHR21310">
    <property type="entry name" value="AMINOGLYCOSIDE PHOSPHOTRANSFERASE-RELATED-RELATED"/>
    <property type="match status" value="1"/>
</dbReference>
<sequence length="251" mass="27870">MSCSTHVNDSIQAAIEADDSWLIGEKLLLSRRASASPHPDQPSWSDGKGAFFVLSDAPSPLPEHQSHPADSTELPRVYAAGHQSAVWRAGEAFIKFLHSKTALNFKIPKVFYHGEWDGRYYLIIRLSLADICSQMAEWKGEAISGVDGENLCVGIGMNVSSLVFYHCDLGPGNILVEPDNNRGIGIIDWEVAGYVPREWVRTKFHLSSGMDFPDVEDAHKSDWRRLVSRRLAAMGFEEVIAGWLTFPSAEK</sequence>
<dbReference type="EMBL" id="MU864958">
    <property type="protein sequence ID" value="KAK4463538.1"/>
    <property type="molecule type" value="Genomic_DNA"/>
</dbReference>
<dbReference type="InterPro" id="IPR011009">
    <property type="entry name" value="Kinase-like_dom_sf"/>
</dbReference>
<keyword evidence="3" id="KW-1185">Reference proteome</keyword>
<reference evidence="2" key="2">
    <citation type="submission" date="2023-06" db="EMBL/GenBank/DDBJ databases">
        <authorList>
            <consortium name="Lawrence Berkeley National Laboratory"/>
            <person name="Mondo S.J."/>
            <person name="Hensen N."/>
            <person name="Bonometti L."/>
            <person name="Westerberg I."/>
            <person name="Brannstrom I.O."/>
            <person name="Guillou S."/>
            <person name="Cros-Aarteil S."/>
            <person name="Calhoun S."/>
            <person name="Haridas S."/>
            <person name="Kuo A."/>
            <person name="Pangilinan J."/>
            <person name="Riley R."/>
            <person name="Labutti K."/>
            <person name="Andreopoulos B."/>
            <person name="Lipzen A."/>
            <person name="Chen C."/>
            <person name="Yanf M."/>
            <person name="Daum C."/>
            <person name="Ng V."/>
            <person name="Clum A."/>
            <person name="Steindorff A."/>
            <person name="Ohm R."/>
            <person name="Martin F."/>
            <person name="Silar P."/>
            <person name="Natvig D."/>
            <person name="Lalanne C."/>
            <person name="Gautier V."/>
            <person name="Ament-Velasquez S.L."/>
            <person name="Kruys A."/>
            <person name="Hutchinson M.I."/>
            <person name="Powell A.J."/>
            <person name="Barry K."/>
            <person name="Miller A.N."/>
            <person name="Grigoriev I.V."/>
            <person name="Debuchy R."/>
            <person name="Gladieux P."/>
            <person name="Thoren M.H."/>
            <person name="Johannesson H."/>
        </authorList>
    </citation>
    <scope>NUCLEOTIDE SEQUENCE</scope>
    <source>
        <strain evidence="2">PSN324</strain>
    </source>
</reference>
<dbReference type="PANTHER" id="PTHR21310:SF58">
    <property type="entry name" value="AMINOGLYCOSIDE PHOSPHOTRANSFERASE DOMAIN-CONTAINING PROTEIN"/>
    <property type="match status" value="1"/>
</dbReference>
<evidence type="ECO:0000259" key="1">
    <source>
        <dbReference type="Pfam" id="PF01636"/>
    </source>
</evidence>
<comment type="caution">
    <text evidence="2">The sequence shown here is derived from an EMBL/GenBank/DDBJ whole genome shotgun (WGS) entry which is preliminary data.</text>
</comment>
<evidence type="ECO:0000313" key="3">
    <source>
        <dbReference type="Proteomes" id="UP001321749"/>
    </source>
</evidence>
<evidence type="ECO:0000313" key="2">
    <source>
        <dbReference type="EMBL" id="KAK4463538.1"/>
    </source>
</evidence>
<dbReference type="Pfam" id="PF01636">
    <property type="entry name" value="APH"/>
    <property type="match status" value="1"/>
</dbReference>
<feature type="domain" description="Aminoglycoside phosphotransferase" evidence="1">
    <location>
        <begin position="162"/>
        <end position="196"/>
    </location>
</feature>
<name>A0AAV9HT60_9PEZI</name>
<dbReference type="AlphaFoldDB" id="A0AAV9HT60"/>
<dbReference type="Proteomes" id="UP001321749">
    <property type="component" value="Unassembled WGS sequence"/>
</dbReference>
<accession>A0AAV9HT60</accession>
<dbReference type="SUPFAM" id="SSF56112">
    <property type="entry name" value="Protein kinase-like (PK-like)"/>
    <property type="match status" value="1"/>
</dbReference>
<organism evidence="2 3">
    <name type="scientific">Cladorrhinum samala</name>
    <dbReference type="NCBI Taxonomy" id="585594"/>
    <lineage>
        <taxon>Eukaryota</taxon>
        <taxon>Fungi</taxon>
        <taxon>Dikarya</taxon>
        <taxon>Ascomycota</taxon>
        <taxon>Pezizomycotina</taxon>
        <taxon>Sordariomycetes</taxon>
        <taxon>Sordariomycetidae</taxon>
        <taxon>Sordariales</taxon>
        <taxon>Podosporaceae</taxon>
        <taxon>Cladorrhinum</taxon>
    </lineage>
</organism>
<protein>
    <recommendedName>
        <fullName evidence="1">Aminoglycoside phosphotransferase domain-containing protein</fullName>
    </recommendedName>
</protein>